<dbReference type="RefSeq" id="WP_386251680.1">
    <property type="nucleotide sequence ID" value="NZ_JBHTRV010000029.1"/>
</dbReference>
<sequence length="453" mass="48410">MRGVTEDVRLDEPPLLDELMPWSVAPLRFGRSWIVAPDARTLRARWDRLTAAEGAEREALFRPSRARTPVTAVAALPGQRTGTVRFAREAGPCPAPVRIAHGPFDEQWLLPDHRLIDTARPELWRVAGEPQLFAVEQGYVPGAAGPAILVTAALPEGRSPAGRPGRIRPLFRRPGGLEPNLAPGLLAFLGERYGHEVDAREWLAWTVAAALPSPAGCRVPLPEDPEVWAAGVALGRELVDVQTRGALSGTKPRLPGGRRPYVRAAVPARPATIAYDPHDEVLDLDGGRISPVPAEAWNYQVGGVRVLEQWFAHRTAPAEPGSLEAIGPGDWPQEWTSELLDLITVLALLGTHEPERSALAERTAPPAEGTEATGPTGTTEDAGTTEAPGPTEATRPTGPTGPTRTAPTTPAPRSIGAAVLRAAGVLPPPDRARRPASVLDHQEEGPEGQFMLL</sequence>
<dbReference type="EMBL" id="JBHTRV010000029">
    <property type="protein sequence ID" value="MFE5984023.1"/>
    <property type="molecule type" value="Genomic_DNA"/>
</dbReference>
<protein>
    <submittedName>
        <fullName evidence="3">Type ISP restriction/modification enzyme</fullName>
    </submittedName>
</protein>
<feature type="compositionally biased region" description="Low complexity" evidence="1">
    <location>
        <begin position="363"/>
        <end position="412"/>
    </location>
</feature>
<gene>
    <name evidence="3" type="ORF">ACFQ63_30570</name>
</gene>
<evidence type="ECO:0000256" key="1">
    <source>
        <dbReference type="SAM" id="MobiDB-lite"/>
    </source>
</evidence>
<feature type="domain" description="Type ISP restriction-modification enzyme LLaBIII C-terminal specificity" evidence="2">
    <location>
        <begin position="18"/>
        <end position="342"/>
    </location>
</feature>
<keyword evidence="4" id="KW-1185">Reference proteome</keyword>
<dbReference type="InterPro" id="IPR041635">
    <property type="entry name" value="Type_ISP_LLaBIII_C"/>
</dbReference>
<dbReference type="Proteomes" id="UP001600424">
    <property type="component" value="Unassembled WGS sequence"/>
</dbReference>
<dbReference type="Pfam" id="PF18135">
    <property type="entry name" value="Type_ISP_C"/>
    <property type="match status" value="1"/>
</dbReference>
<reference evidence="3 4" key="1">
    <citation type="submission" date="2024-09" db="EMBL/GenBank/DDBJ databases">
        <title>The Natural Products Discovery Center: Release of the First 8490 Sequenced Strains for Exploring Actinobacteria Biosynthetic Diversity.</title>
        <authorList>
            <person name="Kalkreuter E."/>
            <person name="Kautsar S.A."/>
            <person name="Yang D."/>
            <person name="Bader C.D."/>
            <person name="Teijaro C.N."/>
            <person name="Fluegel L."/>
            <person name="Davis C.M."/>
            <person name="Simpson J.R."/>
            <person name="Lauterbach L."/>
            <person name="Steele A.D."/>
            <person name="Gui C."/>
            <person name="Meng S."/>
            <person name="Li G."/>
            <person name="Viehrig K."/>
            <person name="Ye F."/>
            <person name="Su P."/>
            <person name="Kiefer A.F."/>
            <person name="Nichols A."/>
            <person name="Cepeda A.J."/>
            <person name="Yan W."/>
            <person name="Fan B."/>
            <person name="Jiang Y."/>
            <person name="Adhikari A."/>
            <person name="Zheng C.-J."/>
            <person name="Schuster L."/>
            <person name="Cowan T.M."/>
            <person name="Smanski M.J."/>
            <person name="Chevrette M.G."/>
            <person name="De Carvalho L.P.S."/>
            <person name="Shen B."/>
        </authorList>
    </citation>
    <scope>NUCLEOTIDE SEQUENCE [LARGE SCALE GENOMIC DNA]</scope>
    <source>
        <strain evidence="3 4">NPDC056472</strain>
    </source>
</reference>
<accession>A0ABW6J273</accession>
<evidence type="ECO:0000313" key="3">
    <source>
        <dbReference type="EMBL" id="MFE5984023.1"/>
    </source>
</evidence>
<organism evidence="3 4">
    <name type="scientific">Streptomyces wedmorensis</name>
    <dbReference type="NCBI Taxonomy" id="43759"/>
    <lineage>
        <taxon>Bacteria</taxon>
        <taxon>Bacillati</taxon>
        <taxon>Actinomycetota</taxon>
        <taxon>Actinomycetes</taxon>
        <taxon>Kitasatosporales</taxon>
        <taxon>Streptomycetaceae</taxon>
        <taxon>Streptomyces</taxon>
    </lineage>
</organism>
<proteinExistence type="predicted"/>
<evidence type="ECO:0000259" key="2">
    <source>
        <dbReference type="Pfam" id="PF18135"/>
    </source>
</evidence>
<feature type="region of interest" description="Disordered" evidence="1">
    <location>
        <begin position="357"/>
        <end position="453"/>
    </location>
</feature>
<comment type="caution">
    <text evidence="3">The sequence shown here is derived from an EMBL/GenBank/DDBJ whole genome shotgun (WGS) entry which is preliminary data.</text>
</comment>
<name>A0ABW6J273_STRWE</name>
<evidence type="ECO:0000313" key="4">
    <source>
        <dbReference type="Proteomes" id="UP001600424"/>
    </source>
</evidence>